<gene>
    <name evidence="2" type="ORF">B0H17DRAFT_1130451</name>
</gene>
<feature type="region of interest" description="Disordered" evidence="1">
    <location>
        <begin position="47"/>
        <end position="71"/>
    </location>
</feature>
<evidence type="ECO:0000313" key="3">
    <source>
        <dbReference type="Proteomes" id="UP001221757"/>
    </source>
</evidence>
<evidence type="ECO:0000313" key="2">
    <source>
        <dbReference type="EMBL" id="KAJ7697135.1"/>
    </source>
</evidence>
<name>A0AAD7GIW7_MYCRO</name>
<accession>A0AAD7GIW7</accession>
<reference evidence="2" key="1">
    <citation type="submission" date="2023-03" db="EMBL/GenBank/DDBJ databases">
        <title>Massive genome expansion in bonnet fungi (Mycena s.s.) driven by repeated elements and novel gene families across ecological guilds.</title>
        <authorList>
            <consortium name="Lawrence Berkeley National Laboratory"/>
            <person name="Harder C.B."/>
            <person name="Miyauchi S."/>
            <person name="Viragh M."/>
            <person name="Kuo A."/>
            <person name="Thoen E."/>
            <person name="Andreopoulos B."/>
            <person name="Lu D."/>
            <person name="Skrede I."/>
            <person name="Drula E."/>
            <person name="Henrissat B."/>
            <person name="Morin E."/>
            <person name="Kohler A."/>
            <person name="Barry K."/>
            <person name="LaButti K."/>
            <person name="Morin E."/>
            <person name="Salamov A."/>
            <person name="Lipzen A."/>
            <person name="Mereny Z."/>
            <person name="Hegedus B."/>
            <person name="Baldrian P."/>
            <person name="Stursova M."/>
            <person name="Weitz H."/>
            <person name="Taylor A."/>
            <person name="Grigoriev I.V."/>
            <person name="Nagy L.G."/>
            <person name="Martin F."/>
            <person name="Kauserud H."/>
        </authorList>
    </citation>
    <scope>NUCLEOTIDE SEQUENCE</scope>
    <source>
        <strain evidence="2">CBHHK067</strain>
    </source>
</reference>
<sequence>MSVEYSHRFATKWRRMERYRRAVEAMGECASTGPAVVQEEQGKVRLGGHGVGGEERGTEGRSGADGAVRSEREGRAWRVAPGNSGGIKVKFESNRAAASCTDFAKMQCTEGLPASRHEHNKWTVIAGSLHSGKSKWTQRHGAKLQTPQGEGQLLGISVVDEPSTRWKIKTLELHSRPVAEKAKCLKKIRNFWEVEAKVAHDKVKFGPVALNKQLVLKTWSGLLLDEASLPDDWTHEGVLVGGYRDLAFGTKAMISYPNGFVFRRHPKIAKTA</sequence>
<dbReference type="EMBL" id="JARKIE010000031">
    <property type="protein sequence ID" value="KAJ7697135.1"/>
    <property type="molecule type" value="Genomic_DNA"/>
</dbReference>
<dbReference type="Proteomes" id="UP001221757">
    <property type="component" value="Unassembled WGS sequence"/>
</dbReference>
<evidence type="ECO:0000256" key="1">
    <source>
        <dbReference type="SAM" id="MobiDB-lite"/>
    </source>
</evidence>
<comment type="caution">
    <text evidence="2">The sequence shown here is derived from an EMBL/GenBank/DDBJ whole genome shotgun (WGS) entry which is preliminary data.</text>
</comment>
<proteinExistence type="predicted"/>
<protein>
    <submittedName>
        <fullName evidence="2">Uncharacterized protein</fullName>
    </submittedName>
</protein>
<keyword evidence="3" id="KW-1185">Reference proteome</keyword>
<dbReference type="AlphaFoldDB" id="A0AAD7GIW7"/>
<organism evidence="2 3">
    <name type="scientific">Mycena rosella</name>
    <name type="common">Pink bonnet</name>
    <name type="synonym">Agaricus rosellus</name>
    <dbReference type="NCBI Taxonomy" id="1033263"/>
    <lineage>
        <taxon>Eukaryota</taxon>
        <taxon>Fungi</taxon>
        <taxon>Dikarya</taxon>
        <taxon>Basidiomycota</taxon>
        <taxon>Agaricomycotina</taxon>
        <taxon>Agaricomycetes</taxon>
        <taxon>Agaricomycetidae</taxon>
        <taxon>Agaricales</taxon>
        <taxon>Marasmiineae</taxon>
        <taxon>Mycenaceae</taxon>
        <taxon>Mycena</taxon>
    </lineage>
</organism>